<feature type="region of interest" description="Disordered" evidence="11">
    <location>
        <begin position="599"/>
        <end position="746"/>
    </location>
</feature>
<feature type="active site" description="Proton acceptor" evidence="7">
    <location>
        <position position="354"/>
    </location>
</feature>
<feature type="compositionally biased region" description="Low complexity" evidence="11">
    <location>
        <begin position="730"/>
        <end position="746"/>
    </location>
</feature>
<feature type="compositionally biased region" description="Basic and acidic residues" evidence="11">
    <location>
        <begin position="71"/>
        <end position="80"/>
    </location>
</feature>
<dbReference type="Pfam" id="PF00069">
    <property type="entry name" value="Pkinase"/>
    <property type="match status" value="1"/>
</dbReference>
<dbReference type="SMART" id="SM00220">
    <property type="entry name" value="S_TKc"/>
    <property type="match status" value="1"/>
</dbReference>
<evidence type="ECO:0000256" key="2">
    <source>
        <dbReference type="ARBA" id="ARBA00022527"/>
    </source>
</evidence>
<keyword evidence="6 8" id="KW-0067">ATP-binding</keyword>
<dbReference type="InterPro" id="IPR011009">
    <property type="entry name" value="Kinase-like_dom_sf"/>
</dbReference>
<keyword evidence="5 14" id="KW-0418">Kinase</keyword>
<feature type="compositionally biased region" description="Basic and acidic residues" evidence="11">
    <location>
        <begin position="690"/>
        <end position="705"/>
    </location>
</feature>
<feature type="binding site" evidence="8">
    <location>
        <begin position="358"/>
        <end position="359"/>
    </location>
    <ligand>
        <name>ATP</name>
        <dbReference type="ChEBI" id="CHEBI:30616"/>
    </ligand>
</feature>
<dbReference type="SMART" id="SM00240">
    <property type="entry name" value="FHA"/>
    <property type="match status" value="1"/>
</dbReference>
<feature type="domain" description="FHA" evidence="12">
    <location>
        <begin position="132"/>
        <end position="183"/>
    </location>
</feature>
<evidence type="ECO:0000256" key="5">
    <source>
        <dbReference type="ARBA" id="ARBA00022777"/>
    </source>
</evidence>
<dbReference type="InterPro" id="IPR008984">
    <property type="entry name" value="SMAD_FHA_dom_sf"/>
</dbReference>
<feature type="binding site" evidence="8 10">
    <location>
        <position position="260"/>
    </location>
    <ligand>
        <name>ATP</name>
        <dbReference type="ChEBI" id="CHEBI:30616"/>
    </ligand>
</feature>
<evidence type="ECO:0000256" key="6">
    <source>
        <dbReference type="ARBA" id="ARBA00022840"/>
    </source>
</evidence>
<evidence type="ECO:0000313" key="15">
    <source>
        <dbReference type="Proteomes" id="UP001221142"/>
    </source>
</evidence>
<keyword evidence="4 8" id="KW-0547">Nucleotide-binding</keyword>
<reference evidence="14" key="1">
    <citation type="submission" date="2023-03" db="EMBL/GenBank/DDBJ databases">
        <title>Massive genome expansion in bonnet fungi (Mycena s.s.) driven by repeated elements and novel gene families across ecological guilds.</title>
        <authorList>
            <consortium name="Lawrence Berkeley National Laboratory"/>
            <person name="Harder C.B."/>
            <person name="Miyauchi S."/>
            <person name="Viragh M."/>
            <person name="Kuo A."/>
            <person name="Thoen E."/>
            <person name="Andreopoulos B."/>
            <person name="Lu D."/>
            <person name="Skrede I."/>
            <person name="Drula E."/>
            <person name="Henrissat B."/>
            <person name="Morin E."/>
            <person name="Kohler A."/>
            <person name="Barry K."/>
            <person name="LaButti K."/>
            <person name="Morin E."/>
            <person name="Salamov A."/>
            <person name="Lipzen A."/>
            <person name="Mereny Z."/>
            <person name="Hegedus B."/>
            <person name="Baldrian P."/>
            <person name="Stursova M."/>
            <person name="Weitz H."/>
            <person name="Taylor A."/>
            <person name="Grigoriev I.V."/>
            <person name="Nagy L.G."/>
            <person name="Martin F."/>
            <person name="Kauserud H."/>
        </authorList>
    </citation>
    <scope>NUCLEOTIDE SEQUENCE</scope>
    <source>
        <strain evidence="14">9284</strain>
    </source>
</reference>
<keyword evidence="3" id="KW-0808">Transferase</keyword>
<dbReference type="InterPro" id="IPR000253">
    <property type="entry name" value="FHA_dom"/>
</dbReference>
<dbReference type="PROSITE" id="PS00108">
    <property type="entry name" value="PROTEIN_KINASE_ST"/>
    <property type="match status" value="1"/>
</dbReference>
<dbReference type="AlphaFoldDB" id="A0AAD7CEA9"/>
<dbReference type="InterPro" id="IPR017441">
    <property type="entry name" value="Protein_kinase_ATP_BS"/>
</dbReference>
<dbReference type="Gene3D" id="1.10.510.10">
    <property type="entry name" value="Transferase(Phosphotransferase) domain 1"/>
    <property type="match status" value="1"/>
</dbReference>
<evidence type="ECO:0000256" key="9">
    <source>
        <dbReference type="PIRSR" id="PIRSR630616-3"/>
    </source>
</evidence>
<keyword evidence="15" id="KW-1185">Reference proteome</keyword>
<accession>A0AAD7CEA9</accession>
<dbReference type="CDD" id="cd00060">
    <property type="entry name" value="FHA"/>
    <property type="match status" value="1"/>
</dbReference>
<organism evidence="14 15">
    <name type="scientific">Roridomyces roridus</name>
    <dbReference type="NCBI Taxonomy" id="1738132"/>
    <lineage>
        <taxon>Eukaryota</taxon>
        <taxon>Fungi</taxon>
        <taxon>Dikarya</taxon>
        <taxon>Basidiomycota</taxon>
        <taxon>Agaricomycotina</taxon>
        <taxon>Agaricomycetes</taxon>
        <taxon>Agaricomycetidae</taxon>
        <taxon>Agaricales</taxon>
        <taxon>Marasmiineae</taxon>
        <taxon>Mycenaceae</taxon>
        <taxon>Roridomyces</taxon>
    </lineage>
</organism>
<evidence type="ECO:0000313" key="14">
    <source>
        <dbReference type="EMBL" id="KAJ7646627.1"/>
    </source>
</evidence>
<evidence type="ECO:0000256" key="3">
    <source>
        <dbReference type="ARBA" id="ARBA00022679"/>
    </source>
</evidence>
<dbReference type="SUPFAM" id="SSF49879">
    <property type="entry name" value="SMAD/FHA domain"/>
    <property type="match status" value="1"/>
</dbReference>
<feature type="compositionally biased region" description="Polar residues" evidence="11">
    <location>
        <begin position="81"/>
        <end position="98"/>
    </location>
</feature>
<dbReference type="InterPro" id="IPR000719">
    <property type="entry name" value="Prot_kinase_dom"/>
</dbReference>
<proteinExistence type="inferred from homology"/>
<dbReference type="PROSITE" id="PS50011">
    <property type="entry name" value="PROTEIN_KINASE_DOM"/>
    <property type="match status" value="1"/>
</dbReference>
<dbReference type="Gene3D" id="2.60.200.20">
    <property type="match status" value="1"/>
</dbReference>
<dbReference type="PROSITE" id="PS00107">
    <property type="entry name" value="PROTEIN_KINASE_ATP"/>
    <property type="match status" value="1"/>
</dbReference>
<dbReference type="InterPro" id="IPR030616">
    <property type="entry name" value="Aur-like"/>
</dbReference>
<gene>
    <name evidence="14" type="ORF">FB45DRAFT_178718</name>
</gene>
<evidence type="ECO:0000256" key="1">
    <source>
        <dbReference type="ARBA" id="ARBA00005575"/>
    </source>
</evidence>
<dbReference type="SUPFAM" id="SSF56112">
    <property type="entry name" value="Protein kinase-like (PK-like)"/>
    <property type="match status" value="1"/>
</dbReference>
<dbReference type="FunFam" id="3.30.200.20:FF:000042">
    <property type="entry name" value="Aurora kinase A"/>
    <property type="match status" value="1"/>
</dbReference>
<dbReference type="Proteomes" id="UP001221142">
    <property type="component" value="Unassembled WGS sequence"/>
</dbReference>
<feature type="binding site" evidence="8">
    <location>
        <position position="374"/>
    </location>
    <ligand>
        <name>ATP</name>
        <dbReference type="ChEBI" id="CHEBI:30616"/>
    </ligand>
</feature>
<keyword evidence="2" id="KW-0723">Serine/threonine-protein kinase</keyword>
<dbReference type="EMBL" id="JARKIF010000002">
    <property type="protein sequence ID" value="KAJ7646627.1"/>
    <property type="molecule type" value="Genomic_DNA"/>
</dbReference>
<evidence type="ECO:0000259" key="12">
    <source>
        <dbReference type="PROSITE" id="PS50006"/>
    </source>
</evidence>
<feature type="domain" description="Protein kinase" evidence="13">
    <location>
        <begin position="231"/>
        <end position="485"/>
    </location>
</feature>
<evidence type="ECO:0000259" key="13">
    <source>
        <dbReference type="PROSITE" id="PS50011"/>
    </source>
</evidence>
<dbReference type="InterPro" id="IPR008271">
    <property type="entry name" value="Ser/Thr_kinase_AS"/>
</dbReference>
<dbReference type="GO" id="GO:0004674">
    <property type="term" value="F:protein serine/threonine kinase activity"/>
    <property type="evidence" value="ECO:0007669"/>
    <property type="project" value="UniProtKB-KW"/>
</dbReference>
<evidence type="ECO:0000256" key="7">
    <source>
        <dbReference type="PIRSR" id="PIRSR630616-1"/>
    </source>
</evidence>
<feature type="compositionally biased region" description="Low complexity" evidence="11">
    <location>
        <begin position="670"/>
        <end position="682"/>
    </location>
</feature>
<evidence type="ECO:0000256" key="10">
    <source>
        <dbReference type="PROSITE-ProRule" id="PRU10141"/>
    </source>
</evidence>
<dbReference type="PANTHER" id="PTHR24350">
    <property type="entry name" value="SERINE/THREONINE-PROTEIN KINASE IAL-RELATED"/>
    <property type="match status" value="1"/>
</dbReference>
<dbReference type="Pfam" id="PF00498">
    <property type="entry name" value="FHA"/>
    <property type="match status" value="1"/>
</dbReference>
<comment type="caution">
    <text evidence="14">The sequence shown here is derived from an EMBL/GenBank/DDBJ whole genome shotgun (WGS) entry which is preliminary data.</text>
</comment>
<protein>
    <submittedName>
        <fullName evidence="14">Kinase-like domain-containing protein</fullName>
    </submittedName>
</protein>
<dbReference type="GO" id="GO:0005524">
    <property type="term" value="F:ATP binding"/>
    <property type="evidence" value="ECO:0007669"/>
    <property type="project" value="UniProtKB-UniRule"/>
</dbReference>
<name>A0AAD7CEA9_9AGAR</name>
<dbReference type="PROSITE" id="PS50006">
    <property type="entry name" value="FHA_DOMAIN"/>
    <property type="match status" value="1"/>
</dbReference>
<feature type="region of interest" description="Disordered" evidence="11">
    <location>
        <begin position="63"/>
        <end position="99"/>
    </location>
</feature>
<comment type="similarity">
    <text evidence="1">Belongs to the protein kinase superfamily. CAMK Ser/Thr protein kinase family. CHEK2 subfamily.</text>
</comment>
<sequence length="746" mass="82548">MSEIEGSHCINASTHLYSPAVHVFADLPNGDFEQTGLLPRPNSEALFHLATIDASNVMDVSSDNVGNVSSDIRDRTHDQSLEQQTQPISQPGEPNSSQRARDFALNQECWGMLVSCVPGLPTERLSRQTPVVTMGREADSMIRLAWKSISKNHAVLTWDPNMNNEITIRDLSSNGTWLDDEFIGKNNVRPLGHGSRLSFALGRRANKESEPEYRYVFHSFVKEDRAVYAHYDFSVQLGKGTYATVYKAISRATNKWVAIKVIHESMRPPTDDDTCREIEILRNLHHENICEMKGYFINANRSIDLILEYMDGRDLLHFMNDKGGIMTEWMSWHITEQVCKAVAHMHSLHILHRDLKPENILLSQTKPPVVKIADFGWAKLVDEQTALTTICGTPTYIAPEIVMGEPYTNKVDSWSVGAIVFLLNTPLPRVETAPLKRLIRAKLISWQHLEGSQVTPNARDFLEKLLEFNPVKRMDLETAKMHPWLKSRDPTYNISLPSDQNEDMAPARTASLPSAKNNRAIVVPMREGTADPFADADDLAQPIDPYETPGDRDPYGPVVPIGGWNNLIQQKAVTSSRAVVEALQASEADAMTHSQEDEYLYGPPKQSAAPEQPVAGPSKAPGTPQRRGQKRALADMMDGTLSSLTELSIVGDEPSPPPSPPPRKRGKTIARTATPEPKPKAAAPRKGKAPAREPKPKAPAKETKPKASAPRKAKGPAKKAAAPEPDPPQTTATTRSTRAAARAARR</sequence>
<evidence type="ECO:0000256" key="11">
    <source>
        <dbReference type="SAM" id="MobiDB-lite"/>
    </source>
</evidence>
<evidence type="ECO:0000256" key="8">
    <source>
        <dbReference type="PIRSR" id="PIRSR630616-2"/>
    </source>
</evidence>
<feature type="cross-link" description="Glycyl lysine isopeptide (Lys-Gly) (interchain with G-Cter in SUMO2)" evidence="9">
    <location>
        <position position="356"/>
    </location>
</feature>
<evidence type="ECO:0000256" key="4">
    <source>
        <dbReference type="ARBA" id="ARBA00022741"/>
    </source>
</evidence>